<dbReference type="Gene3D" id="1.10.375.10">
    <property type="entry name" value="Human Immunodeficiency Virus Type 1 Capsid Protein"/>
    <property type="match status" value="1"/>
</dbReference>
<dbReference type="InterPro" id="IPR050462">
    <property type="entry name" value="Retroviral_Gag-Pol_poly"/>
</dbReference>
<feature type="non-terminal residue" evidence="3">
    <location>
        <position position="377"/>
    </location>
</feature>
<evidence type="ECO:0000313" key="4">
    <source>
        <dbReference type="Proteomes" id="UP000765507"/>
    </source>
</evidence>
<evidence type="ECO:0000313" key="3">
    <source>
        <dbReference type="EMBL" id="KAG6923904.1"/>
    </source>
</evidence>
<protein>
    <submittedName>
        <fullName evidence="3">Polyprotein</fullName>
    </submittedName>
</protein>
<dbReference type="InterPro" id="IPR008919">
    <property type="entry name" value="Retrov_capsid_N"/>
</dbReference>
<dbReference type="AlphaFoldDB" id="A0A8T1S5P9"/>
<evidence type="ECO:0000259" key="2">
    <source>
        <dbReference type="Pfam" id="PF02093"/>
    </source>
</evidence>
<keyword evidence="4" id="KW-1185">Reference proteome</keyword>
<dbReference type="Pfam" id="PF02093">
    <property type="entry name" value="Gag_p30"/>
    <property type="match status" value="1"/>
</dbReference>
<feature type="region of interest" description="Disordered" evidence="1">
    <location>
        <begin position="11"/>
        <end position="115"/>
    </location>
</feature>
<dbReference type="PANTHER" id="PTHR33166">
    <property type="entry name" value="GAG_P30 DOMAIN-CONTAINING PROTEIN"/>
    <property type="match status" value="1"/>
</dbReference>
<proteinExistence type="predicted"/>
<reference evidence="3 4" key="1">
    <citation type="journal article" date="2020" name="G3 (Bethesda)">
        <title>Draft Genome of the Common Snapping Turtle, Chelydra serpentina, a Model for Phenotypic Plasticity in Reptiles.</title>
        <authorList>
            <person name="Das D."/>
            <person name="Singh S.K."/>
            <person name="Bierstedt J."/>
            <person name="Erickson A."/>
            <person name="Galli G.L.J."/>
            <person name="Crossley D.A. 2nd"/>
            <person name="Rhen T."/>
        </authorList>
    </citation>
    <scope>NUCLEOTIDE SEQUENCE [LARGE SCALE GENOMIC DNA]</scope>
    <source>
        <strain evidence="3">KW</strain>
    </source>
</reference>
<dbReference type="GO" id="GO:0019068">
    <property type="term" value="P:virion assembly"/>
    <property type="evidence" value="ECO:0007669"/>
    <property type="project" value="InterPro"/>
</dbReference>
<dbReference type="Proteomes" id="UP000765507">
    <property type="component" value="Unassembled WGS sequence"/>
</dbReference>
<feature type="domain" description="Core shell protein Gag P30" evidence="2">
    <location>
        <begin position="158"/>
        <end position="353"/>
    </location>
</feature>
<feature type="compositionally biased region" description="Pro residues" evidence="1">
    <location>
        <begin position="26"/>
        <end position="56"/>
    </location>
</feature>
<dbReference type="EMBL" id="JAHGAV010000718">
    <property type="protein sequence ID" value="KAG6923904.1"/>
    <property type="molecule type" value="Genomic_DNA"/>
</dbReference>
<sequence length="377" mass="41729">RECRAQAIRALMAQTPGQRQGRPPVKKPCPPAVIPTAPDPMPPPPVYPGLPIPPAQPLVVASPESSPPRESVTPGSNVGDSSGEDRSSQSTDSVADHTRSKNNWQLKGTPGDTKFAITKNPVVNKTTVETDPTLELPLRETVGPTGDLTMIYVPFTTSDLYNWKHQNPSFSEDPAPLTAVFETLVSAHNPTWGDMKIALNTLLTAEERRLVFSKAKEGLVAGGVDAANVPNVLPEAAPNWPHTDEENRNYHRRYALAIVQGMKRCIRKTPNWAKLYNIRQEKNENPAAFYERLCNTCKRYTDLDPEDVNGKRVLIPLFIGQSYEDIRKKLQKIDGASGKNIEELLEIALKVYDRRDDEERKKGARLLAMALKGESGK</sequence>
<dbReference type="OrthoDB" id="9049599at2759"/>
<feature type="non-terminal residue" evidence="3">
    <location>
        <position position="1"/>
    </location>
</feature>
<accession>A0A8T1S5P9</accession>
<gene>
    <name evidence="3" type="ORF">G0U57_018916</name>
</gene>
<comment type="caution">
    <text evidence="3">The sequence shown here is derived from an EMBL/GenBank/DDBJ whole genome shotgun (WGS) entry which is preliminary data.</text>
</comment>
<dbReference type="SUPFAM" id="SSF47943">
    <property type="entry name" value="Retrovirus capsid protein, N-terminal core domain"/>
    <property type="match status" value="1"/>
</dbReference>
<name>A0A8T1S5P9_CHESE</name>
<evidence type="ECO:0000256" key="1">
    <source>
        <dbReference type="SAM" id="MobiDB-lite"/>
    </source>
</evidence>
<organism evidence="3 4">
    <name type="scientific">Chelydra serpentina</name>
    <name type="common">Snapping turtle</name>
    <name type="synonym">Testudo serpentina</name>
    <dbReference type="NCBI Taxonomy" id="8475"/>
    <lineage>
        <taxon>Eukaryota</taxon>
        <taxon>Metazoa</taxon>
        <taxon>Chordata</taxon>
        <taxon>Craniata</taxon>
        <taxon>Vertebrata</taxon>
        <taxon>Euteleostomi</taxon>
        <taxon>Archelosauria</taxon>
        <taxon>Testudinata</taxon>
        <taxon>Testudines</taxon>
        <taxon>Cryptodira</taxon>
        <taxon>Durocryptodira</taxon>
        <taxon>Americhelydia</taxon>
        <taxon>Chelydroidea</taxon>
        <taxon>Chelydridae</taxon>
        <taxon>Chelydra</taxon>
    </lineage>
</organism>
<dbReference type="InterPro" id="IPR003036">
    <property type="entry name" value="Gag_P30"/>
</dbReference>